<evidence type="ECO:0000313" key="1">
    <source>
        <dbReference type="EMBL" id="OUM71586.1"/>
    </source>
</evidence>
<evidence type="ECO:0000313" key="2">
    <source>
        <dbReference type="Proteomes" id="UP000195440"/>
    </source>
</evidence>
<dbReference type="EMBL" id="LOHF01000025">
    <property type="protein sequence ID" value="OUM71586.1"/>
    <property type="molecule type" value="Genomic_DNA"/>
</dbReference>
<reference evidence="1 2" key="1">
    <citation type="journal article" date="2017" name="Syst. Appl. Microbiol.">
        <title>Pseudomonas caspiana sp. nov., a citrus pathogen in the Pseudomonas syringae phylogenetic group.</title>
        <authorList>
            <person name="Busquets A."/>
            <person name="Gomila M."/>
            <person name="Beiki F."/>
            <person name="Mulet M."/>
            <person name="Rahimian H."/>
            <person name="Garcia-Valdes E."/>
            <person name="Lalucat J."/>
        </authorList>
    </citation>
    <scope>NUCLEOTIDE SEQUENCE [LARGE SCALE GENOMIC DNA]</scope>
    <source>
        <strain evidence="1 2">FBF102</strain>
    </source>
</reference>
<sequence>MSFHVGCLAFSGFGWVQAYHHAGWIKSHFLARSDHQRSFFGGQSAAFLEMWQSSAAFGQLTLASGSGVSVFAE</sequence>
<accession>A0A1Y3NVF3</accession>
<proteinExistence type="predicted"/>
<name>A0A1Y3NVF3_9PSED</name>
<organism evidence="1 2">
    <name type="scientific">Pseudomonas caspiana</name>
    <dbReference type="NCBI Taxonomy" id="1451454"/>
    <lineage>
        <taxon>Bacteria</taxon>
        <taxon>Pseudomonadati</taxon>
        <taxon>Pseudomonadota</taxon>
        <taxon>Gammaproteobacteria</taxon>
        <taxon>Pseudomonadales</taxon>
        <taxon>Pseudomonadaceae</taxon>
        <taxon>Pseudomonas</taxon>
    </lineage>
</organism>
<gene>
    <name evidence="1" type="ORF">AUC60_22600</name>
</gene>
<protein>
    <submittedName>
        <fullName evidence="1">Uncharacterized protein</fullName>
    </submittedName>
</protein>
<keyword evidence="2" id="KW-1185">Reference proteome</keyword>
<dbReference type="AlphaFoldDB" id="A0A1Y3NVF3"/>
<comment type="caution">
    <text evidence="1">The sequence shown here is derived from an EMBL/GenBank/DDBJ whole genome shotgun (WGS) entry which is preliminary data.</text>
</comment>
<dbReference type="Proteomes" id="UP000195440">
    <property type="component" value="Unassembled WGS sequence"/>
</dbReference>